<evidence type="ECO:0000313" key="3">
    <source>
        <dbReference type="EMBL" id="GHE95142.1"/>
    </source>
</evidence>
<organism evidence="3 4">
    <name type="scientific">Aliiroseovarius zhejiangensis</name>
    <dbReference type="NCBI Taxonomy" id="1632025"/>
    <lineage>
        <taxon>Bacteria</taxon>
        <taxon>Pseudomonadati</taxon>
        <taxon>Pseudomonadota</taxon>
        <taxon>Alphaproteobacteria</taxon>
        <taxon>Rhodobacterales</taxon>
        <taxon>Paracoccaceae</taxon>
        <taxon>Aliiroseovarius</taxon>
    </lineage>
</organism>
<evidence type="ECO:0000256" key="1">
    <source>
        <dbReference type="SAM" id="Coils"/>
    </source>
</evidence>
<dbReference type="EMBL" id="BNCH01000002">
    <property type="protein sequence ID" value="GHE95142.1"/>
    <property type="molecule type" value="Genomic_DNA"/>
</dbReference>
<evidence type="ECO:0008006" key="5">
    <source>
        <dbReference type="Google" id="ProtNLM"/>
    </source>
</evidence>
<evidence type="ECO:0000256" key="2">
    <source>
        <dbReference type="SAM" id="MobiDB-lite"/>
    </source>
</evidence>
<sequence>MTVHLKPIPYVEDWAEPSPRFLRKGLPPAPELPLERIFAPQWATWIRDAAEAKSAPPDYVMAGLLATAGAAIGNTRWVSPWAGWSEPPILWTMLIGAPSSNKSPGLDAVLSPLKELERDMRKQAEADLAEWSERVEVAKIAQSAWKEATKAALKAGEDLPPKPDEADPGQERHLPCLSVTDSTVERLGVILANQPRGTLMARDELAGWLMGMTRYAGGGSDRPFWLEAYGGRGYRVERMGREPLYIDRLSVGVTGSIQPDRLRSLLMKSDDDGLLARFLPIWPDPVPIMRPRSAPDDAFINRALGRLHDLQLMTDEYDQQRPWVLPFDEGAKDRLDAFRHDVRDWESGAEGLMLSYIGKLPGLTARIALILAHLDWVAMTCDQPHEIDAQTFSRAADLVEHYALPMARRAYAEASVSKVERAAMRLVEIIREHAWQRFTSRDVLRLDRAGLGTAAEVNPALQALEENHLLRSVEVQKNPRGGRPSRAFLVNPAVFNG</sequence>
<reference evidence="4" key="1">
    <citation type="journal article" date="2019" name="Int. J. Syst. Evol. Microbiol.">
        <title>The Global Catalogue of Microorganisms (GCM) 10K type strain sequencing project: providing services to taxonomists for standard genome sequencing and annotation.</title>
        <authorList>
            <consortium name="The Broad Institute Genomics Platform"/>
            <consortium name="The Broad Institute Genome Sequencing Center for Infectious Disease"/>
            <person name="Wu L."/>
            <person name="Ma J."/>
        </authorList>
    </citation>
    <scope>NUCLEOTIDE SEQUENCE [LARGE SCALE GENOMIC DNA]</scope>
    <source>
        <strain evidence="4">KCTC 42443</strain>
    </source>
</reference>
<keyword evidence="4" id="KW-1185">Reference proteome</keyword>
<dbReference type="RefSeq" id="WP_191285823.1">
    <property type="nucleotide sequence ID" value="NZ_BNCH01000002.1"/>
</dbReference>
<dbReference type="Pfam" id="PF13148">
    <property type="entry name" value="DUF3987"/>
    <property type="match status" value="1"/>
</dbReference>
<name>A0ABQ3IYJ8_9RHOB</name>
<feature type="coiled-coil region" evidence="1">
    <location>
        <begin position="114"/>
        <end position="141"/>
    </location>
</feature>
<evidence type="ECO:0000313" key="4">
    <source>
        <dbReference type="Proteomes" id="UP000609802"/>
    </source>
</evidence>
<gene>
    <name evidence="3" type="ORF">GCM10016455_14620</name>
</gene>
<dbReference type="InterPro" id="IPR025048">
    <property type="entry name" value="DUF3987"/>
</dbReference>
<dbReference type="Proteomes" id="UP000609802">
    <property type="component" value="Unassembled WGS sequence"/>
</dbReference>
<feature type="region of interest" description="Disordered" evidence="2">
    <location>
        <begin position="153"/>
        <end position="173"/>
    </location>
</feature>
<comment type="caution">
    <text evidence="3">The sequence shown here is derived from an EMBL/GenBank/DDBJ whole genome shotgun (WGS) entry which is preliminary data.</text>
</comment>
<feature type="compositionally biased region" description="Basic and acidic residues" evidence="2">
    <location>
        <begin position="155"/>
        <end position="173"/>
    </location>
</feature>
<accession>A0ABQ3IYJ8</accession>
<keyword evidence="1" id="KW-0175">Coiled coil</keyword>
<protein>
    <recommendedName>
        <fullName evidence="5">DUF3987 domain-containing protein</fullName>
    </recommendedName>
</protein>
<proteinExistence type="predicted"/>